<proteinExistence type="predicted"/>
<reference evidence="2" key="1">
    <citation type="submission" date="2023-03" db="EMBL/GenBank/DDBJ databases">
        <authorList>
            <person name="Steffen K."/>
            <person name="Cardenas P."/>
        </authorList>
    </citation>
    <scope>NUCLEOTIDE SEQUENCE</scope>
</reference>
<evidence type="ECO:0000313" key="2">
    <source>
        <dbReference type="EMBL" id="CAI8022411.1"/>
    </source>
</evidence>
<feature type="transmembrane region" description="Helical" evidence="1">
    <location>
        <begin position="48"/>
        <end position="67"/>
    </location>
</feature>
<dbReference type="AlphaFoldDB" id="A0AA35S577"/>
<keyword evidence="1" id="KW-1133">Transmembrane helix</keyword>
<dbReference type="Proteomes" id="UP001174909">
    <property type="component" value="Unassembled WGS sequence"/>
</dbReference>
<comment type="caution">
    <text evidence="2">The sequence shown here is derived from an EMBL/GenBank/DDBJ whole genome shotgun (WGS) entry which is preliminary data.</text>
</comment>
<evidence type="ECO:0000313" key="3">
    <source>
        <dbReference type="Proteomes" id="UP001174909"/>
    </source>
</evidence>
<sequence>HKGCYVRRWWFVSFPQENHSAGRLQRHRINDDSVPELSQIANYKLPEVLMKFSTSAYFLLCGLLLIWQGTKAAEVRCFPEVHCEGELIQTVFTPRECCIENAIGMSYDYSGQIEKCHTCEVLGWKQAHVYAIEDSVISIPFGANRGAAESRYIFNVEYISNEANATMLDQTVLTSIIYSAIDMEVKVRLPTYSSSDRYTTKNSTLRIAKQLPASFSEAQFIYPEEVTLHVIVPAVSFERSSYSIEYSENMAVTVCLSYDNTGGGHAQFSVNVSVTGQGMHIYIYIYIYNYTQKIPLERTTRLARSRSPIIWPPCGKAHAPAFRLQVHKRSLRPCTVHLPNFVSPYLTRQPCMCVYSHSSKVMLFSTGGGFSKTHRFGFTAHSGSSCDSVSLPLSAIHDPFTDTVFSVAIVHQDQPPFDLGPNSSVSLTVKALIVPEVQFEESQKNYTLPVTSIETCLVRTSPMRWTVHCHLLSMSLYPEV</sequence>
<accession>A0AA35S577</accession>
<name>A0AA35S577_GEOBA</name>
<evidence type="ECO:0000256" key="1">
    <source>
        <dbReference type="SAM" id="Phobius"/>
    </source>
</evidence>
<gene>
    <name evidence="2" type="ORF">GBAR_LOCUS13165</name>
</gene>
<keyword evidence="1" id="KW-0812">Transmembrane</keyword>
<protein>
    <submittedName>
        <fullName evidence="2">Uncharacterized protein</fullName>
    </submittedName>
</protein>
<keyword evidence="3" id="KW-1185">Reference proteome</keyword>
<organism evidence="2 3">
    <name type="scientific">Geodia barretti</name>
    <name type="common">Barrett's horny sponge</name>
    <dbReference type="NCBI Taxonomy" id="519541"/>
    <lineage>
        <taxon>Eukaryota</taxon>
        <taxon>Metazoa</taxon>
        <taxon>Porifera</taxon>
        <taxon>Demospongiae</taxon>
        <taxon>Heteroscleromorpha</taxon>
        <taxon>Tetractinellida</taxon>
        <taxon>Astrophorina</taxon>
        <taxon>Geodiidae</taxon>
        <taxon>Geodia</taxon>
    </lineage>
</organism>
<dbReference type="EMBL" id="CASHTH010001952">
    <property type="protein sequence ID" value="CAI8022411.1"/>
    <property type="molecule type" value="Genomic_DNA"/>
</dbReference>
<keyword evidence="1" id="KW-0472">Membrane</keyword>
<feature type="non-terminal residue" evidence="2">
    <location>
        <position position="480"/>
    </location>
</feature>
<feature type="non-terminal residue" evidence="2">
    <location>
        <position position="1"/>
    </location>
</feature>